<evidence type="ECO:0000313" key="2">
    <source>
        <dbReference type="EMBL" id="KAL1887288.1"/>
    </source>
</evidence>
<dbReference type="Proteomes" id="UP001583186">
    <property type="component" value="Unassembled WGS sequence"/>
</dbReference>
<dbReference type="PANTHER" id="PTHR36156">
    <property type="entry name" value="SLR2101 PROTEIN"/>
    <property type="match status" value="1"/>
</dbReference>
<evidence type="ECO:0008006" key="4">
    <source>
        <dbReference type="Google" id="ProtNLM"/>
    </source>
</evidence>
<name>A0ABR3YG31_9PEZI</name>
<protein>
    <recommendedName>
        <fullName evidence="4">Cupin 2 conserved barrel domain-containing protein</fullName>
    </recommendedName>
</protein>
<dbReference type="InterPro" id="IPR011051">
    <property type="entry name" value="RmlC_Cupin_sf"/>
</dbReference>
<dbReference type="InterPro" id="IPR047142">
    <property type="entry name" value="OryJ/VirC-like"/>
</dbReference>
<proteinExistence type="predicted"/>
<dbReference type="Gene3D" id="2.60.120.10">
    <property type="entry name" value="Jelly Rolls"/>
    <property type="match status" value="1"/>
</dbReference>
<dbReference type="PANTHER" id="PTHR36156:SF2">
    <property type="entry name" value="CUPIN TYPE-2 DOMAIN-CONTAINING PROTEIN"/>
    <property type="match status" value="1"/>
</dbReference>
<dbReference type="CDD" id="cd02231">
    <property type="entry name" value="cupin_BLL6423-like"/>
    <property type="match status" value="1"/>
</dbReference>
<gene>
    <name evidence="2" type="ORF">Sste5346_010319</name>
</gene>
<feature type="region of interest" description="Disordered" evidence="1">
    <location>
        <begin position="60"/>
        <end position="81"/>
    </location>
</feature>
<dbReference type="Gene3D" id="2.20.70.150">
    <property type="match status" value="1"/>
</dbReference>
<evidence type="ECO:0000313" key="3">
    <source>
        <dbReference type="Proteomes" id="UP001583186"/>
    </source>
</evidence>
<reference evidence="2 3" key="1">
    <citation type="journal article" date="2024" name="IMA Fungus">
        <title>IMA Genome - F19 : A genome assembly and annotation guide to empower mycologists, including annotated draft genome sequences of Ceratocystis pirilliformis, Diaporthe australafricana, Fusarium ophioides, Paecilomyces lecythidis, and Sporothrix stenoceras.</title>
        <authorList>
            <person name="Aylward J."/>
            <person name="Wilson A.M."/>
            <person name="Visagie C.M."/>
            <person name="Spraker J."/>
            <person name="Barnes I."/>
            <person name="Buitendag C."/>
            <person name="Ceriani C."/>
            <person name="Del Mar Angel L."/>
            <person name="du Plessis D."/>
            <person name="Fuchs T."/>
            <person name="Gasser K."/>
            <person name="Kramer D."/>
            <person name="Li W."/>
            <person name="Munsamy K."/>
            <person name="Piso A."/>
            <person name="Price J.L."/>
            <person name="Sonnekus B."/>
            <person name="Thomas C."/>
            <person name="van der Nest A."/>
            <person name="van Dijk A."/>
            <person name="van Heerden A."/>
            <person name="van Vuuren N."/>
            <person name="Yilmaz N."/>
            <person name="Duong T.A."/>
            <person name="van der Merwe N.A."/>
            <person name="Wingfield M.J."/>
            <person name="Wingfield B.D."/>
        </authorList>
    </citation>
    <scope>NUCLEOTIDE SEQUENCE [LARGE SCALE GENOMIC DNA]</scope>
    <source>
        <strain evidence="2 3">CMW 5346</strain>
    </source>
</reference>
<accession>A0ABR3YG31</accession>
<evidence type="ECO:0000256" key="1">
    <source>
        <dbReference type="SAM" id="MobiDB-lite"/>
    </source>
</evidence>
<dbReference type="SUPFAM" id="SSF51182">
    <property type="entry name" value="RmlC-like cupins"/>
    <property type="match status" value="1"/>
</dbReference>
<keyword evidence="3" id="KW-1185">Reference proteome</keyword>
<dbReference type="InterPro" id="IPR014710">
    <property type="entry name" value="RmlC-like_jellyroll"/>
</dbReference>
<comment type="caution">
    <text evidence="2">The sequence shown here is derived from an EMBL/GenBank/DDBJ whole genome shotgun (WGS) entry which is preliminary data.</text>
</comment>
<sequence length="172" mass="18607">MAELLKAPRRIVTGHDEQGKAVVVVDDRPDITPRENPSTGDAALLRAALFWSNSTFPSDNTTPLTEDAADPRARRTPKGGSVLRISDMGSGLSSPLHRTISLDYAILLAGDHVEMELDDGAVVRLEVGDIVIQRGTIHAWHNRGKEWARFAFILIDAAPVTAGGQELPEVLP</sequence>
<dbReference type="EMBL" id="JAWCUI010000131">
    <property type="protein sequence ID" value="KAL1887288.1"/>
    <property type="molecule type" value="Genomic_DNA"/>
</dbReference>
<organism evidence="2 3">
    <name type="scientific">Sporothrix stenoceras</name>
    <dbReference type="NCBI Taxonomy" id="5173"/>
    <lineage>
        <taxon>Eukaryota</taxon>
        <taxon>Fungi</taxon>
        <taxon>Dikarya</taxon>
        <taxon>Ascomycota</taxon>
        <taxon>Pezizomycotina</taxon>
        <taxon>Sordariomycetes</taxon>
        <taxon>Sordariomycetidae</taxon>
        <taxon>Ophiostomatales</taxon>
        <taxon>Ophiostomataceae</taxon>
        <taxon>Sporothrix</taxon>
    </lineage>
</organism>